<proteinExistence type="inferred from homology"/>
<dbReference type="InterPro" id="IPR032466">
    <property type="entry name" value="Metal_Hydrolase"/>
</dbReference>
<feature type="active site" description="Proton donor/acceptor" evidence="5">
    <location>
        <position position="253"/>
    </location>
</feature>
<dbReference type="OrthoDB" id="9776488at2"/>
<evidence type="ECO:0000256" key="3">
    <source>
        <dbReference type="ARBA" id="ARBA00022801"/>
    </source>
</evidence>
<dbReference type="GO" id="GO:0046872">
    <property type="term" value="F:metal ion binding"/>
    <property type="evidence" value="ECO:0007669"/>
    <property type="project" value="UniProtKB-KW"/>
</dbReference>
<dbReference type="KEGG" id="fgi:OP10G_1023"/>
<dbReference type="PANTHER" id="PTHR11113">
    <property type="entry name" value="N-ACETYLGLUCOSAMINE-6-PHOSPHATE DEACETYLASE"/>
    <property type="match status" value="1"/>
</dbReference>
<comment type="cofactor">
    <cofactor evidence="7">
        <name>a divalent metal cation</name>
        <dbReference type="ChEBI" id="CHEBI:60240"/>
    </cofactor>
    <text evidence="7">Binds 1 divalent metal cation per subunit.</text>
</comment>
<evidence type="ECO:0000256" key="5">
    <source>
        <dbReference type="PIRSR" id="PIRSR038994-1"/>
    </source>
</evidence>
<sequence length="349" mass="38202">MKKVVLAYGPRGFGNYTFDTETLEFSGSPDTRSGPLIIPGFIDIHTHGAFGIDFMSATVDEMRDLCCELSKVGYEGFLPTTVTAPVAQVRQALARLPDDPMILGFHLEGPFISPRYPGAQPQGDIVDPPVGVSEWDPILDDSRLKVITLAPERPGGGDLIRRLSNRNVKVSIGHTEATYTQCREAFAMGARHTTHTFNAMRPLHHREPGAVGFALTENDVFTELIYDRHHVAREAAEVLLRCKPESRVLAISDSTMAAGVPSGTHLKMWGLDCHVSEGTVRLADGTLAGSAITLLDAFRNLKEDFGWSTAVNACCINPRIALGLSTTEARTYLELDPDLNIVARYDRKK</sequence>
<feature type="binding site" evidence="7">
    <location>
        <position position="108"/>
    </location>
    <ligand>
        <name>Zn(2+)</name>
        <dbReference type="ChEBI" id="CHEBI:29105"/>
    </ligand>
</feature>
<evidence type="ECO:0000256" key="2">
    <source>
        <dbReference type="ARBA" id="ARBA00022723"/>
    </source>
</evidence>
<feature type="binding site" evidence="6">
    <location>
        <begin position="287"/>
        <end position="289"/>
    </location>
    <ligand>
        <name>substrate</name>
    </ligand>
</feature>
<dbReference type="PANTHER" id="PTHR11113:SF14">
    <property type="entry name" value="N-ACETYLGLUCOSAMINE-6-PHOSPHATE DEACETYLASE"/>
    <property type="match status" value="1"/>
</dbReference>
<evidence type="ECO:0000256" key="4">
    <source>
        <dbReference type="PIRNR" id="PIRNR038994"/>
    </source>
</evidence>
<dbReference type="PIRSF" id="PIRSF038994">
    <property type="entry name" value="NagA"/>
    <property type="match status" value="1"/>
</dbReference>
<dbReference type="STRING" id="661478.OP10G_1023"/>
<dbReference type="eggNOG" id="COG1820">
    <property type="taxonomic scope" value="Bacteria"/>
</dbReference>
<organism evidence="9 10">
    <name type="scientific">Fimbriimonas ginsengisoli Gsoil 348</name>
    <dbReference type="NCBI Taxonomy" id="661478"/>
    <lineage>
        <taxon>Bacteria</taxon>
        <taxon>Bacillati</taxon>
        <taxon>Armatimonadota</taxon>
        <taxon>Fimbriimonadia</taxon>
        <taxon>Fimbriimonadales</taxon>
        <taxon>Fimbriimonadaceae</taxon>
        <taxon>Fimbriimonas</taxon>
    </lineage>
</organism>
<reference evidence="9 10" key="1">
    <citation type="journal article" date="2014" name="PLoS ONE">
        <title>The first complete genome sequence of the class fimbriimonadia in the phylum armatimonadetes.</title>
        <authorList>
            <person name="Hu Z.Y."/>
            <person name="Wang Y.Z."/>
            <person name="Im W.T."/>
            <person name="Wang S.Y."/>
            <person name="Zhao G.P."/>
            <person name="Zheng H.J."/>
            <person name="Quan Z.X."/>
        </authorList>
    </citation>
    <scope>NUCLEOTIDE SEQUENCE [LARGE SCALE GENOMIC DNA]</scope>
    <source>
        <strain evidence="9">Gsoil 348</strain>
    </source>
</reference>
<dbReference type="InterPro" id="IPR006680">
    <property type="entry name" value="Amidohydro-rel"/>
</dbReference>
<feature type="binding site" evidence="6">
    <location>
        <position position="119"/>
    </location>
    <ligand>
        <name>substrate</name>
    </ligand>
</feature>
<dbReference type="GO" id="GO:0008448">
    <property type="term" value="F:N-acetylglucosamine-6-phosphate deacetylase activity"/>
    <property type="evidence" value="ECO:0007669"/>
    <property type="project" value="InterPro"/>
</dbReference>
<dbReference type="EMBL" id="CP007139">
    <property type="protein sequence ID" value="AIE84391.1"/>
    <property type="molecule type" value="Genomic_DNA"/>
</dbReference>
<keyword evidence="2 7" id="KW-0479">Metal-binding</keyword>
<gene>
    <name evidence="9" type="ORF">OP10G_1023</name>
</gene>
<evidence type="ECO:0000256" key="7">
    <source>
        <dbReference type="PIRSR" id="PIRSR038994-3"/>
    </source>
</evidence>
<dbReference type="GO" id="GO:0006046">
    <property type="term" value="P:N-acetylglucosamine catabolic process"/>
    <property type="evidence" value="ECO:0007669"/>
    <property type="project" value="TreeGrafter"/>
</dbReference>
<evidence type="ECO:0000313" key="9">
    <source>
        <dbReference type="EMBL" id="AIE84391.1"/>
    </source>
</evidence>
<feature type="binding site" evidence="6">
    <location>
        <position position="230"/>
    </location>
    <ligand>
        <name>substrate</name>
    </ligand>
</feature>
<dbReference type="HOGENOM" id="CLU_032482_2_1_0"/>
<dbReference type="AlphaFoldDB" id="A0A068NLN7"/>
<feature type="binding site" evidence="7">
    <location>
        <position position="195"/>
    </location>
    <ligand>
        <name>Zn(2+)</name>
        <dbReference type="ChEBI" id="CHEBI:29105"/>
    </ligand>
</feature>
<dbReference type="InterPro" id="IPR003764">
    <property type="entry name" value="GlcNAc_6-P_deAcase"/>
</dbReference>
<feature type="binding site" evidence="6">
    <location>
        <begin position="198"/>
        <end position="199"/>
    </location>
    <ligand>
        <name>substrate</name>
    </ligand>
</feature>
<protein>
    <submittedName>
        <fullName evidence="9">N-acetylglucosamine-6-phosphate deacetylase</fullName>
    </submittedName>
</protein>
<keyword evidence="10" id="KW-1185">Reference proteome</keyword>
<name>A0A068NLN7_FIMGI</name>
<evidence type="ECO:0000256" key="6">
    <source>
        <dbReference type="PIRSR" id="PIRSR038994-2"/>
    </source>
</evidence>
<feature type="domain" description="Amidohydrolase-related" evidence="8">
    <location>
        <begin position="37"/>
        <end position="325"/>
    </location>
</feature>
<dbReference type="Proteomes" id="UP000027982">
    <property type="component" value="Chromosome"/>
</dbReference>
<comment type="similarity">
    <text evidence="1 4">Belongs to the metallo-dependent hydrolases superfamily. NagA family.</text>
</comment>
<feature type="binding site" evidence="6">
    <location>
        <position position="206"/>
    </location>
    <ligand>
        <name>substrate</name>
    </ligand>
</feature>
<accession>A0A068NLN7</accession>
<evidence type="ECO:0000313" key="10">
    <source>
        <dbReference type="Proteomes" id="UP000027982"/>
    </source>
</evidence>
<dbReference type="SUPFAM" id="SSF51556">
    <property type="entry name" value="Metallo-dependent hydrolases"/>
    <property type="match status" value="1"/>
</dbReference>
<keyword evidence="3 4" id="KW-0378">Hydrolase</keyword>
<dbReference type="Gene3D" id="3.20.20.140">
    <property type="entry name" value="Metal-dependent hydrolases"/>
    <property type="match status" value="1"/>
</dbReference>
<evidence type="ECO:0000256" key="1">
    <source>
        <dbReference type="ARBA" id="ARBA00010716"/>
    </source>
</evidence>
<feature type="binding site" evidence="7">
    <location>
        <position position="174"/>
    </location>
    <ligand>
        <name>Zn(2+)</name>
        <dbReference type="ChEBI" id="CHEBI:29105"/>
    </ligand>
</feature>
<dbReference type="Pfam" id="PF01979">
    <property type="entry name" value="Amidohydro_1"/>
    <property type="match status" value="1"/>
</dbReference>
<keyword evidence="4" id="KW-0119">Carbohydrate metabolism</keyword>
<dbReference type="RefSeq" id="WP_025226969.1">
    <property type="nucleotide sequence ID" value="NZ_CP007139.1"/>
</dbReference>
<evidence type="ECO:0000259" key="8">
    <source>
        <dbReference type="Pfam" id="PF01979"/>
    </source>
</evidence>